<feature type="domain" description="Virulence factor membrane-bound polymerase C-terminal" evidence="8">
    <location>
        <begin position="356"/>
        <end position="522"/>
    </location>
</feature>
<feature type="chain" id="PRO_5041433848" evidence="6">
    <location>
        <begin position="19"/>
        <end position="572"/>
    </location>
</feature>
<dbReference type="GO" id="GO:0016020">
    <property type="term" value="C:membrane"/>
    <property type="evidence" value="ECO:0007669"/>
    <property type="project" value="UniProtKB-SubCell"/>
</dbReference>
<evidence type="ECO:0000256" key="5">
    <source>
        <dbReference type="SAM" id="Phobius"/>
    </source>
</evidence>
<dbReference type="GO" id="GO:0016874">
    <property type="term" value="F:ligase activity"/>
    <property type="evidence" value="ECO:0007669"/>
    <property type="project" value="UniProtKB-KW"/>
</dbReference>
<feature type="transmembrane region" description="Helical" evidence="5">
    <location>
        <begin position="28"/>
        <end position="44"/>
    </location>
</feature>
<dbReference type="RefSeq" id="WP_132765816.1">
    <property type="nucleotide sequence ID" value="NZ_CP110416.1"/>
</dbReference>
<feature type="transmembrane region" description="Helical" evidence="5">
    <location>
        <begin position="319"/>
        <end position="338"/>
    </location>
</feature>
<feature type="transmembrane region" description="Helical" evidence="5">
    <location>
        <begin position="223"/>
        <end position="241"/>
    </location>
</feature>
<feature type="transmembrane region" description="Helical" evidence="5">
    <location>
        <begin position="153"/>
        <end position="170"/>
    </location>
</feature>
<dbReference type="InterPro" id="IPR007016">
    <property type="entry name" value="O-antigen_ligase-rel_domated"/>
</dbReference>
<evidence type="ECO:0000259" key="9">
    <source>
        <dbReference type="Pfam" id="PF15864"/>
    </source>
</evidence>
<reference evidence="10 11" key="1">
    <citation type="submission" date="2019-03" db="EMBL/GenBank/DDBJ databases">
        <title>Genomic Encyclopedia of Type Strains, Phase IV (KMG-IV): sequencing the most valuable type-strain genomes for metagenomic binning, comparative biology and taxonomic classification.</title>
        <authorList>
            <person name="Goeker M."/>
        </authorList>
    </citation>
    <scope>NUCLEOTIDE SEQUENCE [LARGE SCALE GENOMIC DNA]</scope>
    <source>
        <strain evidence="10 11">DSM 15264</strain>
    </source>
</reference>
<feature type="transmembrane region" description="Helical" evidence="5">
    <location>
        <begin position="182"/>
        <end position="211"/>
    </location>
</feature>
<accession>A0AA46DCN1</accession>
<dbReference type="EMBL" id="SLXF01000008">
    <property type="protein sequence ID" value="TCP05865.1"/>
    <property type="molecule type" value="Genomic_DNA"/>
</dbReference>
<dbReference type="InterPro" id="IPR051533">
    <property type="entry name" value="WaaL-like"/>
</dbReference>
<dbReference type="PANTHER" id="PTHR37422:SF13">
    <property type="entry name" value="LIPOPOLYSACCHARIDE BIOSYNTHESIS PROTEIN PA4999-RELATED"/>
    <property type="match status" value="1"/>
</dbReference>
<dbReference type="PANTHER" id="PTHR37422">
    <property type="entry name" value="TEICHURONIC ACID BIOSYNTHESIS PROTEIN TUAE"/>
    <property type="match status" value="1"/>
</dbReference>
<protein>
    <submittedName>
        <fullName evidence="10">O-antigen ligase</fullName>
    </submittedName>
</protein>
<evidence type="ECO:0000259" key="8">
    <source>
        <dbReference type="Pfam" id="PF11846"/>
    </source>
</evidence>
<dbReference type="InterPro" id="IPR021797">
    <property type="entry name" value="Wzy_C_2"/>
</dbReference>
<feature type="signal peptide" evidence="6">
    <location>
        <begin position="1"/>
        <end position="18"/>
    </location>
</feature>
<evidence type="ECO:0000259" key="7">
    <source>
        <dbReference type="Pfam" id="PF04932"/>
    </source>
</evidence>
<keyword evidence="3 5" id="KW-1133">Transmembrane helix</keyword>
<feature type="domain" description="Protein glycosylation ligase" evidence="9">
    <location>
        <begin position="144"/>
        <end position="169"/>
    </location>
</feature>
<keyword evidence="4 5" id="KW-0472">Membrane</keyword>
<feature type="transmembrane region" description="Helical" evidence="5">
    <location>
        <begin position="374"/>
        <end position="392"/>
    </location>
</feature>
<keyword evidence="2 5" id="KW-0812">Transmembrane</keyword>
<evidence type="ECO:0000313" key="10">
    <source>
        <dbReference type="EMBL" id="TCP05865.1"/>
    </source>
</evidence>
<keyword evidence="10" id="KW-0436">Ligase</keyword>
<keyword evidence="6" id="KW-0732">Signal</keyword>
<feature type="transmembrane region" description="Helical" evidence="5">
    <location>
        <begin position="350"/>
        <end position="368"/>
    </location>
</feature>
<evidence type="ECO:0000256" key="6">
    <source>
        <dbReference type="SAM" id="SignalP"/>
    </source>
</evidence>
<comment type="subcellular location">
    <subcellularLocation>
        <location evidence="1">Membrane</location>
        <topology evidence="1">Multi-pass membrane protein</topology>
    </subcellularLocation>
</comment>
<evidence type="ECO:0000256" key="4">
    <source>
        <dbReference type="ARBA" id="ARBA00023136"/>
    </source>
</evidence>
<dbReference type="InterPro" id="IPR031726">
    <property type="entry name" value="PglL_A"/>
</dbReference>
<evidence type="ECO:0000256" key="2">
    <source>
        <dbReference type="ARBA" id="ARBA00022692"/>
    </source>
</evidence>
<evidence type="ECO:0000313" key="11">
    <source>
        <dbReference type="Proteomes" id="UP000294772"/>
    </source>
</evidence>
<organism evidence="10 11">
    <name type="scientific">Caldimonas thermodepolymerans</name>
    <dbReference type="NCBI Taxonomy" id="215580"/>
    <lineage>
        <taxon>Bacteria</taxon>
        <taxon>Pseudomonadati</taxon>
        <taxon>Pseudomonadota</taxon>
        <taxon>Betaproteobacteria</taxon>
        <taxon>Burkholderiales</taxon>
        <taxon>Sphaerotilaceae</taxon>
        <taxon>Caldimonas</taxon>
    </lineage>
</organism>
<name>A0AA46DCN1_9BURK</name>
<dbReference type="Pfam" id="PF04932">
    <property type="entry name" value="Wzy_C"/>
    <property type="match status" value="1"/>
</dbReference>
<evidence type="ECO:0000256" key="3">
    <source>
        <dbReference type="ARBA" id="ARBA00022989"/>
    </source>
</evidence>
<dbReference type="Pfam" id="PF11846">
    <property type="entry name" value="Wzy_C_2"/>
    <property type="match status" value="1"/>
</dbReference>
<dbReference type="AlphaFoldDB" id="A0AA46DCN1"/>
<feature type="transmembrane region" description="Helical" evidence="5">
    <location>
        <begin position="104"/>
        <end position="126"/>
    </location>
</feature>
<dbReference type="Pfam" id="PF15864">
    <property type="entry name" value="PglL_A"/>
    <property type="match status" value="1"/>
</dbReference>
<evidence type="ECO:0000256" key="1">
    <source>
        <dbReference type="ARBA" id="ARBA00004141"/>
    </source>
</evidence>
<dbReference type="Proteomes" id="UP000294772">
    <property type="component" value="Unassembled WGS sequence"/>
</dbReference>
<proteinExistence type="predicted"/>
<feature type="transmembrane region" description="Helical" evidence="5">
    <location>
        <begin position="65"/>
        <end position="98"/>
    </location>
</feature>
<comment type="caution">
    <text evidence="10">The sequence shown here is derived from an EMBL/GenBank/DDBJ whole genome shotgun (WGS) entry which is preliminary data.</text>
</comment>
<gene>
    <name evidence="10" type="ORF">EV676_10898</name>
</gene>
<feature type="domain" description="O-antigen ligase-related" evidence="7">
    <location>
        <begin position="182"/>
        <end position="327"/>
    </location>
</feature>
<sequence length="572" mass="61264">MSAAPLLAVLLAAPYCLAYSQTPATTLLNSLLAFAAWGALLAFGPSASCATTDRAAAPRRWAMPALVAGACAWLALRTGTLADALVLVAAAACAWAAGVARARIVWAGLLVAGCAGVAIALVQYFAPSLADGRWIAVPTVPGRAFGNLRQPNLFSTLLLLALCAGVWLLAPMRLPRWVVPAVVAWLLLGVALSSSRTGMVGTGVLVLWGLLDRGLPRHARASLLASVAIVAAWWALLWAWGHLGGTTFYAEARLSTGSDISSSRFGIWRNTLALVAAHPWTGVGWGDFNYAWTFSAFPGRPVAFFDHAHNLVLQLMVELGVPAALALLGALAWLLWRARGGLRHPDAQRASLAACCLAMLALLGWHSLLEYPLWYPYFLFPAAFVLGTYLAIGGVSRAGDAAARPAREPGAWPLRTVGALMVAGAAYAAWDYQSVVQIFAPYGAAGQAPLPERIATGQRSTFFAHHADYAAVTTAEHPSQVFDAFERPLHHLVDARLMIAYAKALEELGERDRAVYVAQRLREFRHPLGEAFFRACDEEGDAPLPFQCDALPRAFEPRELEPRAVRQALAQR</sequence>